<proteinExistence type="predicted"/>
<accession>A0AAD9UNC2</accession>
<feature type="compositionally biased region" description="Polar residues" evidence="1">
    <location>
        <begin position="524"/>
        <end position="541"/>
    </location>
</feature>
<dbReference type="KEGG" id="bdw:94337587"/>
<evidence type="ECO:0000313" key="4">
    <source>
        <dbReference type="Proteomes" id="UP001214638"/>
    </source>
</evidence>
<organism evidence="3 4">
    <name type="scientific">Babesia duncani</name>
    <dbReference type="NCBI Taxonomy" id="323732"/>
    <lineage>
        <taxon>Eukaryota</taxon>
        <taxon>Sar</taxon>
        <taxon>Alveolata</taxon>
        <taxon>Apicomplexa</taxon>
        <taxon>Aconoidasida</taxon>
        <taxon>Piroplasmida</taxon>
        <taxon>Babesiidae</taxon>
        <taxon>Babesia</taxon>
    </lineage>
</organism>
<sequence>MMIPSPKKRFAQLLPFLILWLSRRVMSAKIDSNLFVVYTLIRLDINDKSLVKTPFYKVKEFRTGVFKQFRFSTHYRFAPVVDDDLVIWGEPNAYSENVEILMVGENIFVRVDVVLSPYQRKSEYRLKQGNKYVNIPGETFLSTKIKIHLPTFYDLMQMDSLPKFTSADKTIFNSVITSITQHPLNELQYNDIKVWSINEDMNTYIVQITAYFSENEPKIIYYAVTFRTMHGSIYVRFYKVIDNVISEITELPNNHYHRLRNRFNGYKTIVPQDNPKMPMTLDTADIDFSMNRISNSNPSEDEAPAVMDRRVAIYPIAKGTLFIKHNSHDIIEFQEHALPIIYLTDTPSGLYLHFSTFKSQIIDTSSYILLRKDDHIPTTFNALKIARMPLLKHIKEYEIGVPIIGITKFYEETSNTRCTFFELDYDFVVDTVTYQSRNFWYRPSDNSTLFKRFSICISDQTEKGILVLEDINGKEHFKKQRMTREQLETILGLSADEPQEMNGPPDSTESNKSEDKVYEPPQPESTVPKTLFSTPSSTESGSKGHPMKPEEQKKAAETLKPEERKKAAETLKPEEQKKAAETLKPEEQKKAAETLKPEEQKKAAETLKPEEQKKAAETLKPEEQKKTAEASTSAAKKGEVDVIIKKKGSHSPLSLAGTLFTLILFLDNII</sequence>
<feature type="chain" id="PRO_5042217410" evidence="2">
    <location>
        <begin position="28"/>
        <end position="670"/>
    </location>
</feature>
<feature type="compositionally biased region" description="Basic and acidic residues" evidence="1">
    <location>
        <begin position="547"/>
        <end position="628"/>
    </location>
</feature>
<reference evidence="3" key="1">
    <citation type="journal article" date="2023" name="Nat. Microbiol.">
        <title>Babesia duncani multi-omics identifies virulence factors and drug targets.</title>
        <authorList>
            <person name="Singh P."/>
            <person name="Lonardi S."/>
            <person name="Liang Q."/>
            <person name="Vydyam P."/>
            <person name="Khabirova E."/>
            <person name="Fang T."/>
            <person name="Gihaz S."/>
            <person name="Thekkiniath J."/>
            <person name="Munshi M."/>
            <person name="Abel S."/>
            <person name="Ciampossin L."/>
            <person name="Batugedara G."/>
            <person name="Gupta M."/>
            <person name="Lu X.M."/>
            <person name="Lenz T."/>
            <person name="Chakravarty S."/>
            <person name="Cornillot E."/>
            <person name="Hu Y."/>
            <person name="Ma W."/>
            <person name="Gonzalez L.M."/>
            <person name="Sanchez S."/>
            <person name="Estrada K."/>
            <person name="Sanchez-Flores A."/>
            <person name="Montero E."/>
            <person name="Harb O.S."/>
            <person name="Le Roch K.G."/>
            <person name="Mamoun C.B."/>
        </authorList>
    </citation>
    <scope>NUCLEOTIDE SEQUENCE</scope>
    <source>
        <strain evidence="3">WA1</strain>
    </source>
</reference>
<feature type="region of interest" description="Disordered" evidence="1">
    <location>
        <begin position="493"/>
        <end position="640"/>
    </location>
</feature>
<keyword evidence="2" id="KW-0732">Signal</keyword>
<evidence type="ECO:0000313" key="3">
    <source>
        <dbReference type="EMBL" id="KAK2195612.1"/>
    </source>
</evidence>
<name>A0AAD9UNC2_9APIC</name>
<dbReference type="GeneID" id="94337587"/>
<feature type="signal peptide" evidence="2">
    <location>
        <begin position="1"/>
        <end position="27"/>
    </location>
</feature>
<dbReference type="EMBL" id="JALLKP010000004">
    <property type="protein sequence ID" value="KAK2195612.1"/>
    <property type="molecule type" value="Genomic_DNA"/>
</dbReference>
<evidence type="ECO:0000256" key="1">
    <source>
        <dbReference type="SAM" id="MobiDB-lite"/>
    </source>
</evidence>
<feature type="compositionally biased region" description="Basic and acidic residues" evidence="1">
    <location>
        <begin position="509"/>
        <end position="518"/>
    </location>
</feature>
<gene>
    <name evidence="3" type="ORF">BdWA1_003290</name>
</gene>
<dbReference type="SUPFAM" id="SSF158791">
    <property type="entry name" value="MgtE N-terminal domain-like"/>
    <property type="match status" value="1"/>
</dbReference>
<protein>
    <submittedName>
        <fullName evidence="3">Uncharacterized protein</fullName>
    </submittedName>
</protein>
<comment type="caution">
    <text evidence="3">The sequence shown here is derived from an EMBL/GenBank/DDBJ whole genome shotgun (WGS) entry which is preliminary data.</text>
</comment>
<keyword evidence="4" id="KW-1185">Reference proteome</keyword>
<dbReference type="AlphaFoldDB" id="A0AAD9UNC2"/>
<dbReference type="RefSeq" id="XP_067802455.1">
    <property type="nucleotide sequence ID" value="XM_067948304.1"/>
</dbReference>
<evidence type="ECO:0000256" key="2">
    <source>
        <dbReference type="SAM" id="SignalP"/>
    </source>
</evidence>
<dbReference type="Proteomes" id="UP001214638">
    <property type="component" value="Unassembled WGS sequence"/>
</dbReference>